<dbReference type="InterPro" id="IPR026496">
    <property type="entry name" value="GRASP_targ"/>
</dbReference>
<dbReference type="EMBL" id="SMKX01000124">
    <property type="protein sequence ID" value="TDD50071.1"/>
    <property type="molecule type" value="Genomic_DNA"/>
</dbReference>
<feature type="compositionally biased region" description="Basic and acidic residues" evidence="1">
    <location>
        <begin position="105"/>
        <end position="142"/>
    </location>
</feature>
<comment type="caution">
    <text evidence="2">The sequence shown here is derived from an EMBL/GenBank/DDBJ whole genome shotgun (WGS) entry which is preliminary data.</text>
</comment>
<evidence type="ECO:0000313" key="3">
    <source>
        <dbReference type="Proteomes" id="UP000295124"/>
    </source>
</evidence>
<name>A0A4R4YX65_9ACTN</name>
<keyword evidence="3" id="KW-1185">Reference proteome</keyword>
<dbReference type="Proteomes" id="UP000295124">
    <property type="component" value="Unassembled WGS sequence"/>
</dbReference>
<sequence>MPVGAGREASPACANRSIPRSVANLGAAGGSFINLGGMRMYRFADRFPVSPSVRLGTSSPAPWGLSRLEPYGSVGVIDEIPAGIDPATQRGVYKLPNGTIVMAPGKHERSRRGVERQTQTHEKRDGSRGVPDTDTKQETVLD</sequence>
<dbReference type="OrthoDB" id="3831512at2"/>
<proteinExistence type="predicted"/>
<dbReference type="NCBIfam" id="TIGR04186">
    <property type="entry name" value="GRASP_targ"/>
    <property type="match status" value="1"/>
</dbReference>
<evidence type="ECO:0000313" key="2">
    <source>
        <dbReference type="EMBL" id="TDD50071.1"/>
    </source>
</evidence>
<evidence type="ECO:0000256" key="1">
    <source>
        <dbReference type="SAM" id="MobiDB-lite"/>
    </source>
</evidence>
<feature type="region of interest" description="Disordered" evidence="1">
    <location>
        <begin position="102"/>
        <end position="142"/>
    </location>
</feature>
<organism evidence="2 3">
    <name type="scientific">Kribbella antibiotica</name>
    <dbReference type="NCBI Taxonomy" id="190195"/>
    <lineage>
        <taxon>Bacteria</taxon>
        <taxon>Bacillati</taxon>
        <taxon>Actinomycetota</taxon>
        <taxon>Actinomycetes</taxon>
        <taxon>Propionibacteriales</taxon>
        <taxon>Kribbellaceae</taxon>
        <taxon>Kribbella</taxon>
    </lineage>
</organism>
<dbReference type="AlphaFoldDB" id="A0A4R4YX65"/>
<accession>A0A4R4YX65</accession>
<reference evidence="2 3" key="1">
    <citation type="submission" date="2019-03" db="EMBL/GenBank/DDBJ databases">
        <title>Draft genome sequences of novel Actinobacteria.</title>
        <authorList>
            <person name="Sahin N."/>
            <person name="Ay H."/>
            <person name="Saygin H."/>
        </authorList>
    </citation>
    <scope>NUCLEOTIDE SEQUENCE [LARGE SCALE GENOMIC DNA]</scope>
    <source>
        <strain evidence="2 3">JCM 13523</strain>
    </source>
</reference>
<protein>
    <submittedName>
        <fullName evidence="2">Putative ATP-grasp-modified RiPP</fullName>
    </submittedName>
</protein>
<gene>
    <name evidence="2" type="primary">tgmA</name>
    <name evidence="2" type="ORF">E1263_31380</name>
</gene>